<dbReference type="Proteomes" id="UP000233551">
    <property type="component" value="Unassembled WGS sequence"/>
</dbReference>
<evidence type="ECO:0000313" key="4">
    <source>
        <dbReference type="Proteomes" id="UP000197138"/>
    </source>
</evidence>
<name>A0A218XVV4_PUNGR</name>
<comment type="caution">
    <text evidence="2">The sequence shown here is derived from an EMBL/GenBank/DDBJ whole genome shotgun (WGS) entry which is preliminary data.</text>
</comment>
<dbReference type="UniPathway" id="UPA00143"/>
<organism evidence="2 4">
    <name type="scientific">Punica granatum</name>
    <name type="common">Pomegranate</name>
    <dbReference type="NCBI Taxonomy" id="22663"/>
    <lineage>
        <taxon>Eukaryota</taxon>
        <taxon>Viridiplantae</taxon>
        <taxon>Streptophyta</taxon>
        <taxon>Embryophyta</taxon>
        <taxon>Tracheophyta</taxon>
        <taxon>Spermatophyta</taxon>
        <taxon>Magnoliopsida</taxon>
        <taxon>eudicotyledons</taxon>
        <taxon>Gunneridae</taxon>
        <taxon>Pentapetalae</taxon>
        <taxon>rosids</taxon>
        <taxon>malvids</taxon>
        <taxon>Myrtales</taxon>
        <taxon>Lythraceae</taxon>
        <taxon>Punica</taxon>
    </lineage>
</organism>
<proteinExistence type="predicted"/>
<keyword evidence="5" id="KW-1185">Reference proteome</keyword>
<evidence type="ECO:0000313" key="2">
    <source>
        <dbReference type="EMBL" id="OWM88729.1"/>
    </source>
</evidence>
<evidence type="ECO:0000313" key="3">
    <source>
        <dbReference type="EMBL" id="PKI32673.1"/>
    </source>
</evidence>
<dbReference type="EMBL" id="PGOL01007471">
    <property type="protein sequence ID" value="PKI32673.1"/>
    <property type="molecule type" value="Genomic_DNA"/>
</dbReference>
<reference evidence="4" key="1">
    <citation type="journal article" date="2017" name="Plant J.">
        <title>The pomegranate (Punica granatum L.) genome and the genomics of punicalagin biosynthesis.</title>
        <authorList>
            <person name="Qin G."/>
            <person name="Xu C."/>
            <person name="Ming R."/>
            <person name="Tang H."/>
            <person name="Guyot R."/>
            <person name="Kramer E.M."/>
            <person name="Hu Y."/>
            <person name="Yi X."/>
            <person name="Qi Y."/>
            <person name="Xu X."/>
            <person name="Gao Z."/>
            <person name="Pan H."/>
            <person name="Jian J."/>
            <person name="Tian Y."/>
            <person name="Yue Z."/>
            <person name="Xu Y."/>
        </authorList>
    </citation>
    <scope>NUCLEOTIDE SEQUENCE [LARGE SCALE GENOMIC DNA]</scope>
    <source>
        <strain evidence="4">cv. Dabenzi</strain>
    </source>
</reference>
<accession>A0A218XVV4</accession>
<reference evidence="2" key="2">
    <citation type="submission" date="2017-06" db="EMBL/GenBank/DDBJ databases">
        <title>The pomegranate genome and the genomics of punicalagin biosynthesis.</title>
        <authorList>
            <person name="Xu C."/>
        </authorList>
    </citation>
    <scope>NUCLEOTIDE SEQUENCE [LARGE SCALE GENOMIC DNA]</scope>
    <source>
        <tissue evidence="2">Fresh leaf</tissue>
    </source>
</reference>
<comment type="pathway">
    <text evidence="1">Protein modification; protein ubiquitination.</text>
</comment>
<dbReference type="SUPFAM" id="SSF54695">
    <property type="entry name" value="POZ domain"/>
    <property type="match status" value="1"/>
</dbReference>
<dbReference type="EMBL" id="MTKT01000790">
    <property type="protein sequence ID" value="OWM88729.1"/>
    <property type="molecule type" value="Genomic_DNA"/>
</dbReference>
<evidence type="ECO:0000256" key="1">
    <source>
        <dbReference type="ARBA" id="ARBA00004906"/>
    </source>
</evidence>
<protein>
    <submittedName>
        <fullName evidence="2">Uncharacterized protein</fullName>
    </submittedName>
</protein>
<dbReference type="STRING" id="22663.A0A218XVV4"/>
<dbReference type="GO" id="GO:0016567">
    <property type="term" value="P:protein ubiquitination"/>
    <property type="evidence" value="ECO:0007669"/>
    <property type="project" value="UniProtKB-UniPathway"/>
</dbReference>
<dbReference type="AlphaFoldDB" id="A0A218XVV4"/>
<sequence>MGTPALMRYSSTLYLLCTRDLHMPKSMSKDLLYREARFYGLEGHFRAAVRGNLKGDLPRLVHSVTIPAASKEGTVIRATASPTGVFCVARSKMAGIRRSRILLYVSTKATL</sequence>
<reference evidence="3 5" key="3">
    <citation type="submission" date="2017-11" db="EMBL/GenBank/DDBJ databases">
        <title>De-novo sequencing of pomegranate (Punica granatum L.) genome.</title>
        <authorList>
            <person name="Akparov Z."/>
            <person name="Amiraslanov A."/>
            <person name="Hajiyeva S."/>
            <person name="Abbasov M."/>
            <person name="Kaur K."/>
            <person name="Hamwieh A."/>
            <person name="Solovyev V."/>
            <person name="Salamov A."/>
            <person name="Braich B."/>
            <person name="Kosarev P."/>
            <person name="Mahmoud A."/>
            <person name="Hajiyev E."/>
            <person name="Babayeva S."/>
            <person name="Izzatullayeva V."/>
            <person name="Mammadov A."/>
            <person name="Mammadov A."/>
            <person name="Sharifova S."/>
            <person name="Ojaghi J."/>
            <person name="Eynullazada K."/>
            <person name="Bayramov B."/>
            <person name="Abdulazimova A."/>
            <person name="Shahmuradov I."/>
        </authorList>
    </citation>
    <scope>NUCLEOTIDE SEQUENCE [LARGE SCALE GENOMIC DNA]</scope>
    <source>
        <strain evidence="3">AG2017</strain>
        <strain evidence="5">cv. AG2017</strain>
        <tissue evidence="3">Leaf</tissue>
    </source>
</reference>
<dbReference type="InterPro" id="IPR011333">
    <property type="entry name" value="SKP1/BTB/POZ_sf"/>
</dbReference>
<evidence type="ECO:0000313" key="5">
    <source>
        <dbReference type="Proteomes" id="UP000233551"/>
    </source>
</evidence>
<gene>
    <name evidence="2" type="ORF">CDL15_Pgr002496</name>
    <name evidence="3" type="ORF">CRG98_046938</name>
</gene>
<dbReference type="Proteomes" id="UP000197138">
    <property type="component" value="Unassembled WGS sequence"/>
</dbReference>